<accession>A0A4Y7J336</accession>
<sequence>MISVGRRGDDREVLGLGFGGGSRNEMMEEENELEEGEACFYHQEDGGNDNGDNFDPDVALSYLDDKVRDVLGHFQKDFEGGVSAENLGK</sequence>
<dbReference type="Proteomes" id="UP000316621">
    <property type="component" value="Chromosome 3"/>
</dbReference>
<dbReference type="PANTHER" id="PTHR46524">
    <property type="entry name" value="CW-TYPE ZINC FINGER"/>
    <property type="match status" value="1"/>
</dbReference>
<dbReference type="Gramene" id="RZC55553">
    <property type="protein sequence ID" value="RZC55553"/>
    <property type="gene ID" value="C5167_014403"/>
</dbReference>
<dbReference type="PANTHER" id="PTHR46524:SF12">
    <property type="entry name" value="CW-TYPE DOMAIN-CONTAINING PROTEIN"/>
    <property type="match status" value="1"/>
</dbReference>
<dbReference type="STRING" id="3469.A0A4Y7J336"/>
<proteinExistence type="predicted"/>
<feature type="compositionally biased region" description="Basic and acidic residues" evidence="1">
    <location>
        <begin position="1"/>
        <end position="13"/>
    </location>
</feature>
<evidence type="ECO:0000313" key="3">
    <source>
        <dbReference type="Proteomes" id="UP000316621"/>
    </source>
</evidence>
<dbReference type="EMBL" id="CM010717">
    <property type="protein sequence ID" value="RZC55553.1"/>
    <property type="molecule type" value="Genomic_DNA"/>
</dbReference>
<evidence type="ECO:0000256" key="1">
    <source>
        <dbReference type="SAM" id="MobiDB-lite"/>
    </source>
</evidence>
<protein>
    <submittedName>
        <fullName evidence="2">Uncharacterized protein</fullName>
    </submittedName>
</protein>
<dbReference type="InterPro" id="IPR055300">
    <property type="entry name" value="CWZF3/5/7"/>
</dbReference>
<dbReference type="AlphaFoldDB" id="A0A4Y7J336"/>
<gene>
    <name evidence="2" type="ORF">C5167_014403</name>
</gene>
<keyword evidence="3" id="KW-1185">Reference proteome</keyword>
<feature type="region of interest" description="Disordered" evidence="1">
    <location>
        <begin position="1"/>
        <end position="27"/>
    </location>
</feature>
<organism evidence="2 3">
    <name type="scientific">Papaver somniferum</name>
    <name type="common">Opium poppy</name>
    <dbReference type="NCBI Taxonomy" id="3469"/>
    <lineage>
        <taxon>Eukaryota</taxon>
        <taxon>Viridiplantae</taxon>
        <taxon>Streptophyta</taxon>
        <taxon>Embryophyta</taxon>
        <taxon>Tracheophyta</taxon>
        <taxon>Spermatophyta</taxon>
        <taxon>Magnoliopsida</taxon>
        <taxon>Ranunculales</taxon>
        <taxon>Papaveraceae</taxon>
        <taxon>Papaveroideae</taxon>
        <taxon>Papaver</taxon>
    </lineage>
</organism>
<evidence type="ECO:0000313" key="2">
    <source>
        <dbReference type="EMBL" id="RZC55553.1"/>
    </source>
</evidence>
<reference evidence="2 3" key="1">
    <citation type="journal article" date="2018" name="Science">
        <title>The opium poppy genome and morphinan production.</title>
        <authorList>
            <person name="Guo L."/>
            <person name="Winzer T."/>
            <person name="Yang X."/>
            <person name="Li Y."/>
            <person name="Ning Z."/>
            <person name="He Z."/>
            <person name="Teodor R."/>
            <person name="Lu Y."/>
            <person name="Bowser T.A."/>
            <person name="Graham I.A."/>
            <person name="Ye K."/>
        </authorList>
    </citation>
    <scope>NUCLEOTIDE SEQUENCE [LARGE SCALE GENOMIC DNA]</scope>
    <source>
        <strain evidence="3">cv. HN1</strain>
        <tissue evidence="2">Leaves</tissue>
    </source>
</reference>
<name>A0A4Y7J336_PAPSO</name>